<feature type="chain" id="PRO_5042083991" evidence="1">
    <location>
        <begin position="24"/>
        <end position="91"/>
    </location>
</feature>
<gene>
    <name evidence="2" type="ORF">NP493_226g05003</name>
</gene>
<name>A0AAD9P046_RIDPI</name>
<feature type="signal peptide" evidence="1">
    <location>
        <begin position="1"/>
        <end position="23"/>
    </location>
</feature>
<dbReference type="EMBL" id="JAODUO010000226">
    <property type="protein sequence ID" value="KAK2185699.1"/>
    <property type="molecule type" value="Genomic_DNA"/>
</dbReference>
<evidence type="ECO:0000256" key="1">
    <source>
        <dbReference type="SAM" id="SignalP"/>
    </source>
</evidence>
<dbReference type="Proteomes" id="UP001209878">
    <property type="component" value="Unassembled WGS sequence"/>
</dbReference>
<keyword evidence="3" id="KW-1185">Reference proteome</keyword>
<evidence type="ECO:0000313" key="2">
    <source>
        <dbReference type="EMBL" id="KAK2185699.1"/>
    </source>
</evidence>
<keyword evidence="1" id="KW-0732">Signal</keyword>
<accession>A0AAD9P046</accession>
<proteinExistence type="predicted"/>
<evidence type="ECO:0000313" key="3">
    <source>
        <dbReference type="Proteomes" id="UP001209878"/>
    </source>
</evidence>
<comment type="caution">
    <text evidence="2">The sequence shown here is derived from an EMBL/GenBank/DDBJ whole genome shotgun (WGS) entry which is preliminary data.</text>
</comment>
<reference evidence="2" key="1">
    <citation type="journal article" date="2023" name="Mol. Biol. Evol.">
        <title>Third-Generation Sequencing Reveals the Adaptive Role of the Epigenome in Three Deep-Sea Polychaetes.</title>
        <authorList>
            <person name="Perez M."/>
            <person name="Aroh O."/>
            <person name="Sun Y."/>
            <person name="Lan Y."/>
            <person name="Juniper S.K."/>
            <person name="Young C.R."/>
            <person name="Angers B."/>
            <person name="Qian P.Y."/>
        </authorList>
    </citation>
    <scope>NUCLEOTIDE SEQUENCE</scope>
    <source>
        <strain evidence="2">R07B-5</strain>
    </source>
</reference>
<protein>
    <submittedName>
        <fullName evidence="2">Uncharacterized protein</fullName>
    </submittedName>
</protein>
<organism evidence="2 3">
    <name type="scientific">Ridgeia piscesae</name>
    <name type="common">Tubeworm</name>
    <dbReference type="NCBI Taxonomy" id="27915"/>
    <lineage>
        <taxon>Eukaryota</taxon>
        <taxon>Metazoa</taxon>
        <taxon>Spiralia</taxon>
        <taxon>Lophotrochozoa</taxon>
        <taxon>Annelida</taxon>
        <taxon>Polychaeta</taxon>
        <taxon>Sedentaria</taxon>
        <taxon>Canalipalpata</taxon>
        <taxon>Sabellida</taxon>
        <taxon>Siboglinidae</taxon>
        <taxon>Ridgeia</taxon>
    </lineage>
</organism>
<dbReference type="AlphaFoldDB" id="A0AAD9P046"/>
<sequence length="91" mass="10483">MACTTQMCVLLLLACVLAVSVSGGRVLYQCNKFCADKFKEEIIANNMQKNDDLVKKVIQCTDHCIDQLNERLRERGLEQFIEPNEHMEFED</sequence>